<protein>
    <recommendedName>
        <fullName evidence="5">Speedy/RINGO cell cycle regulator family member A</fullName>
    </recommendedName>
</protein>
<feature type="compositionally biased region" description="Basic residues" evidence="2">
    <location>
        <begin position="53"/>
        <end position="66"/>
    </location>
</feature>
<feature type="compositionally biased region" description="Polar residues" evidence="2">
    <location>
        <begin position="35"/>
        <end position="46"/>
    </location>
</feature>
<dbReference type="InterPro" id="IPR057742">
    <property type="entry name" value="Speedy_E"/>
</dbReference>
<comment type="similarity">
    <text evidence="1">Belongs to the Speedy/Ringo family.</text>
</comment>
<dbReference type="Bgee" id="ENSOANG00000022393">
    <property type="expression patterns" value="Expressed in testis"/>
</dbReference>
<evidence type="ECO:0000313" key="3">
    <source>
        <dbReference type="Ensembl" id="ENSOANP00000041102.1"/>
    </source>
</evidence>
<sequence length="376" mass="42221">PPISLGELLSSHNVRRLASPPGKACGFKDPRTPDTLPSSTLEQSVTLAGRQPSQKKSKRCSSKKKQPASQPSTRSKSFRGAKHQQKEEEAGESSVVPHTSGSSKKKKPTASQPSTRSRSVRGAKRQQKEEEAGESSVVPRTSGSSKKNAPASQPSTRSRSLRGAQRQGKQEEAGGSLVVPQTSGYRPKSNIATGSPQPPLRKRKSQRAEKVDPLPVLPPRVPTLRENFEAFVHLMDDPLVLKFLAMDKYFVMSDKYMLAMVVAFFFRAGRPTWQYKRFHLFLGLSLANDVEQNVFVLKKIMLPFAFGHEVRMNERIIFCRLRLKFLEAIGGKARVSPEECEEIMALDPNYWVWHRDRILRCKPLSWWNRSSSVKKT</sequence>
<dbReference type="PANTHER" id="PTHR31156">
    <property type="entry name" value="WBSCR19-LIKE PROTEIN"/>
    <property type="match status" value="1"/>
</dbReference>
<feature type="region of interest" description="Disordered" evidence="2">
    <location>
        <begin position="1"/>
        <end position="214"/>
    </location>
</feature>
<reference evidence="3" key="3">
    <citation type="submission" date="2025-09" db="UniProtKB">
        <authorList>
            <consortium name="Ensembl"/>
        </authorList>
    </citation>
    <scope>IDENTIFICATION</scope>
    <source>
        <strain evidence="3">Glennie</strain>
    </source>
</reference>
<evidence type="ECO:0000256" key="2">
    <source>
        <dbReference type="SAM" id="MobiDB-lite"/>
    </source>
</evidence>
<dbReference type="Ensembl" id="ENSOANT00000055086.1">
    <property type="protein sequence ID" value="ENSOANP00000041102.1"/>
    <property type="gene ID" value="ENSOANG00000022393.3"/>
</dbReference>
<proteinExistence type="inferred from homology"/>
<dbReference type="InterPro" id="IPR020984">
    <property type="entry name" value="Speedy"/>
</dbReference>
<evidence type="ECO:0000313" key="4">
    <source>
        <dbReference type="Proteomes" id="UP000002279"/>
    </source>
</evidence>
<dbReference type="GO" id="GO:0019901">
    <property type="term" value="F:protein kinase binding"/>
    <property type="evidence" value="ECO:0007669"/>
    <property type="project" value="InterPro"/>
</dbReference>
<dbReference type="Proteomes" id="UP000002279">
    <property type="component" value="Chromosome X5"/>
</dbReference>
<dbReference type="AlphaFoldDB" id="A0A6I8NKA7"/>
<feature type="compositionally biased region" description="Polar residues" evidence="2">
    <location>
        <begin position="179"/>
        <end position="195"/>
    </location>
</feature>
<dbReference type="GeneTree" id="ENSGT00940000154173"/>
<name>A0A6I8NKA7_ORNAN</name>
<keyword evidence="4" id="KW-1185">Reference proteome</keyword>
<evidence type="ECO:0000256" key="1">
    <source>
        <dbReference type="ARBA" id="ARBA00010932"/>
    </source>
</evidence>
<organism evidence="3 4">
    <name type="scientific">Ornithorhynchus anatinus</name>
    <name type="common">Duckbill platypus</name>
    <dbReference type="NCBI Taxonomy" id="9258"/>
    <lineage>
        <taxon>Eukaryota</taxon>
        <taxon>Metazoa</taxon>
        <taxon>Chordata</taxon>
        <taxon>Craniata</taxon>
        <taxon>Vertebrata</taxon>
        <taxon>Euteleostomi</taxon>
        <taxon>Mammalia</taxon>
        <taxon>Monotremata</taxon>
        <taxon>Ornithorhynchidae</taxon>
        <taxon>Ornithorhynchus</taxon>
    </lineage>
</organism>
<evidence type="ECO:0008006" key="5">
    <source>
        <dbReference type="Google" id="ProtNLM"/>
    </source>
</evidence>
<reference evidence="3" key="2">
    <citation type="submission" date="2025-08" db="UniProtKB">
        <authorList>
            <consortium name="Ensembl"/>
        </authorList>
    </citation>
    <scope>IDENTIFICATION</scope>
    <source>
        <strain evidence="3">Glennie</strain>
    </source>
</reference>
<feature type="compositionally biased region" description="Polar residues" evidence="2">
    <location>
        <begin position="138"/>
        <end position="158"/>
    </location>
</feature>
<reference evidence="3 4" key="1">
    <citation type="journal article" date="2008" name="Nature">
        <title>Genome analysis of the platypus reveals unique signatures of evolution.</title>
        <authorList>
            <person name="Warren W.C."/>
            <person name="Hillier L.W."/>
            <person name="Marshall Graves J.A."/>
            <person name="Birney E."/>
            <person name="Ponting C.P."/>
            <person name="Grutzner F."/>
            <person name="Belov K."/>
            <person name="Miller W."/>
            <person name="Clarke L."/>
            <person name="Chinwalla A.T."/>
            <person name="Yang S.P."/>
            <person name="Heger A."/>
            <person name="Locke D.P."/>
            <person name="Miethke P."/>
            <person name="Waters P.D."/>
            <person name="Veyrunes F."/>
            <person name="Fulton L."/>
            <person name="Fulton B."/>
            <person name="Graves T."/>
            <person name="Wallis J."/>
            <person name="Puente X.S."/>
            <person name="Lopez-Otin C."/>
            <person name="Ordonez G.R."/>
            <person name="Eichler E.E."/>
            <person name="Chen L."/>
            <person name="Cheng Z."/>
            <person name="Deakin J.E."/>
            <person name="Alsop A."/>
            <person name="Thompson K."/>
            <person name="Kirby P."/>
            <person name="Papenfuss A.T."/>
            <person name="Wakefield M.J."/>
            <person name="Olender T."/>
            <person name="Lancet D."/>
            <person name="Huttley G.A."/>
            <person name="Smit A.F."/>
            <person name="Pask A."/>
            <person name="Temple-Smith P."/>
            <person name="Batzer M.A."/>
            <person name="Walker J.A."/>
            <person name="Konkel M.K."/>
            <person name="Harris R.S."/>
            <person name="Whittington C.M."/>
            <person name="Wong E.S."/>
            <person name="Gemmell N.J."/>
            <person name="Buschiazzo E."/>
            <person name="Vargas Jentzsch I.M."/>
            <person name="Merkel A."/>
            <person name="Schmitz J."/>
            <person name="Zemann A."/>
            <person name="Churakov G."/>
            <person name="Kriegs J.O."/>
            <person name="Brosius J."/>
            <person name="Murchison E.P."/>
            <person name="Sachidanandam R."/>
            <person name="Smith C."/>
            <person name="Hannon G.J."/>
            <person name="Tsend-Ayush E."/>
            <person name="McMillan D."/>
            <person name="Attenborough R."/>
            <person name="Rens W."/>
            <person name="Ferguson-Smith M."/>
            <person name="Lefevre C.M."/>
            <person name="Sharp J.A."/>
            <person name="Nicholas K.R."/>
            <person name="Ray D.A."/>
            <person name="Kube M."/>
            <person name="Reinhardt R."/>
            <person name="Pringle T.H."/>
            <person name="Taylor J."/>
            <person name="Jones R.C."/>
            <person name="Nixon B."/>
            <person name="Dacheux J.L."/>
            <person name="Niwa H."/>
            <person name="Sekita Y."/>
            <person name="Huang X."/>
            <person name="Stark A."/>
            <person name="Kheradpour P."/>
            <person name="Kellis M."/>
            <person name="Flicek P."/>
            <person name="Chen Y."/>
            <person name="Webber C."/>
            <person name="Hardison R."/>
            <person name="Nelson J."/>
            <person name="Hallsworth-Pepin K."/>
            <person name="Delehaunty K."/>
            <person name="Markovic C."/>
            <person name="Minx P."/>
            <person name="Feng Y."/>
            <person name="Kremitzki C."/>
            <person name="Mitreva M."/>
            <person name="Glasscock J."/>
            <person name="Wylie T."/>
            <person name="Wohldmann P."/>
            <person name="Thiru P."/>
            <person name="Nhan M.N."/>
            <person name="Pohl C.S."/>
            <person name="Smith S.M."/>
            <person name="Hou S."/>
            <person name="Nefedov M."/>
            <person name="de Jong P.J."/>
            <person name="Renfree M.B."/>
            <person name="Mardis E.R."/>
            <person name="Wilson R.K."/>
        </authorList>
    </citation>
    <scope>NUCLEOTIDE SEQUENCE [LARGE SCALE GENOMIC DNA]</scope>
    <source>
        <strain evidence="3 4">Glennie</strain>
    </source>
</reference>
<dbReference type="Pfam" id="PF11357">
    <property type="entry name" value="Spy1"/>
    <property type="match status" value="1"/>
</dbReference>
<accession>A0A6I8NKA7</accession>